<reference evidence="1" key="1">
    <citation type="submission" date="2023-05" db="EMBL/GenBank/DDBJ databases">
        <authorList>
            <consortium name="ELIXIR-Norway"/>
        </authorList>
    </citation>
    <scope>NUCLEOTIDE SEQUENCE</scope>
</reference>
<organism evidence="1 2">
    <name type="scientific">Rangifer tarandus platyrhynchus</name>
    <name type="common">Svalbard reindeer</name>
    <dbReference type="NCBI Taxonomy" id="3082113"/>
    <lineage>
        <taxon>Eukaryota</taxon>
        <taxon>Metazoa</taxon>
        <taxon>Chordata</taxon>
        <taxon>Craniata</taxon>
        <taxon>Vertebrata</taxon>
        <taxon>Euteleostomi</taxon>
        <taxon>Mammalia</taxon>
        <taxon>Eutheria</taxon>
        <taxon>Laurasiatheria</taxon>
        <taxon>Artiodactyla</taxon>
        <taxon>Ruminantia</taxon>
        <taxon>Pecora</taxon>
        <taxon>Cervidae</taxon>
        <taxon>Odocoileinae</taxon>
        <taxon>Rangifer</taxon>
    </lineage>
</organism>
<dbReference type="EMBL" id="OX596112">
    <property type="protein sequence ID" value="CAN0405321.1"/>
    <property type="molecule type" value="Genomic_DNA"/>
</dbReference>
<sequence>MTRNRQSHHDEEDGDTVTMKRSVEMSRLGVKCCLDEIPEEKRDIRAGWFALGRQVPSERCDPSPGRDAGGDPKSWVAAFTLSLSRQLIHLPPTCWKVPASSEIPAGGRLTSCAPSPPEEPGHPGNLGLCLSINSVGRTGRLHMWPVKHEPPTDNCSRP</sequence>
<name>A0AC59ZFE1_RANTA</name>
<proteinExistence type="predicted"/>
<accession>A0AC59ZFE1</accession>
<gene>
    <name evidence="1" type="ORF">MRATA1EN22A_LOCUS17849</name>
</gene>
<evidence type="ECO:0000313" key="1">
    <source>
        <dbReference type="EMBL" id="CAN0405321.1"/>
    </source>
</evidence>
<reference evidence="1" key="2">
    <citation type="submission" date="2025-03" db="EMBL/GenBank/DDBJ databases">
        <authorList>
            <consortium name="ELIXIR-Norway"/>
            <consortium name="Elixir Norway"/>
        </authorList>
    </citation>
    <scope>NUCLEOTIDE SEQUENCE</scope>
</reference>
<dbReference type="Proteomes" id="UP001162501">
    <property type="component" value="Chromosome 28"/>
</dbReference>
<evidence type="ECO:0000313" key="2">
    <source>
        <dbReference type="Proteomes" id="UP001162501"/>
    </source>
</evidence>
<protein>
    <submittedName>
        <fullName evidence="1">Uncharacterized protein</fullName>
    </submittedName>
</protein>